<name>A0AAN8A8U7_9SACH</name>
<gene>
    <name evidence="4" type="ORF">RI543_001868</name>
</gene>
<organism evidence="4 5">
    <name type="scientific">Arxiozyma heterogenica</name>
    <dbReference type="NCBI Taxonomy" id="278026"/>
    <lineage>
        <taxon>Eukaryota</taxon>
        <taxon>Fungi</taxon>
        <taxon>Dikarya</taxon>
        <taxon>Ascomycota</taxon>
        <taxon>Saccharomycotina</taxon>
        <taxon>Saccharomycetes</taxon>
        <taxon>Saccharomycetales</taxon>
        <taxon>Saccharomycetaceae</taxon>
        <taxon>Arxiozyma</taxon>
    </lineage>
</organism>
<feature type="compositionally biased region" description="Low complexity" evidence="3">
    <location>
        <begin position="32"/>
        <end position="47"/>
    </location>
</feature>
<dbReference type="Proteomes" id="UP001306508">
    <property type="component" value="Unassembled WGS sequence"/>
</dbReference>
<feature type="compositionally biased region" description="Basic and acidic residues" evidence="3">
    <location>
        <begin position="73"/>
        <end position="92"/>
    </location>
</feature>
<dbReference type="PANTHER" id="PTHR12634:SF8">
    <property type="entry name" value="FIERY MOUNTAIN, ISOFORM D"/>
    <property type="match status" value="1"/>
</dbReference>
<keyword evidence="5" id="KW-1185">Reference proteome</keyword>
<dbReference type="AlphaFoldDB" id="A0AAN8A8U7"/>
<dbReference type="InterPro" id="IPR007587">
    <property type="entry name" value="SAPS"/>
</dbReference>
<evidence type="ECO:0000256" key="2">
    <source>
        <dbReference type="ARBA" id="ARBA00023306"/>
    </source>
</evidence>
<dbReference type="InterPro" id="IPR016024">
    <property type="entry name" value="ARM-type_fold"/>
</dbReference>
<feature type="region of interest" description="Disordered" evidence="3">
    <location>
        <begin position="730"/>
        <end position="755"/>
    </location>
</feature>
<feature type="region of interest" description="Disordered" evidence="3">
    <location>
        <begin position="1112"/>
        <end position="1144"/>
    </location>
</feature>
<keyword evidence="2" id="KW-0131">Cell cycle</keyword>
<evidence type="ECO:0008006" key="6">
    <source>
        <dbReference type="Google" id="ProtNLM"/>
    </source>
</evidence>
<dbReference type="GO" id="GO:0019888">
    <property type="term" value="F:protein phosphatase regulator activity"/>
    <property type="evidence" value="ECO:0007669"/>
    <property type="project" value="TreeGrafter"/>
</dbReference>
<dbReference type="GO" id="GO:0019903">
    <property type="term" value="F:protein phosphatase binding"/>
    <property type="evidence" value="ECO:0007669"/>
    <property type="project" value="InterPro"/>
</dbReference>
<dbReference type="GO" id="GO:0005829">
    <property type="term" value="C:cytosol"/>
    <property type="evidence" value="ECO:0007669"/>
    <property type="project" value="TreeGrafter"/>
</dbReference>
<feature type="compositionally biased region" description="Acidic residues" evidence="3">
    <location>
        <begin position="743"/>
        <end position="754"/>
    </location>
</feature>
<feature type="region of interest" description="Disordered" evidence="3">
    <location>
        <begin position="507"/>
        <end position="557"/>
    </location>
</feature>
<dbReference type="EMBL" id="JAWIZZ010000040">
    <property type="protein sequence ID" value="KAK5780746.1"/>
    <property type="molecule type" value="Genomic_DNA"/>
</dbReference>
<feature type="region of interest" description="Disordered" evidence="3">
    <location>
        <begin position="770"/>
        <end position="834"/>
    </location>
</feature>
<proteinExistence type="inferred from homology"/>
<feature type="region of interest" description="Disordered" evidence="3">
    <location>
        <begin position="1068"/>
        <end position="1091"/>
    </location>
</feature>
<feature type="compositionally biased region" description="Acidic residues" evidence="3">
    <location>
        <begin position="1068"/>
        <end position="1079"/>
    </location>
</feature>
<dbReference type="SUPFAM" id="SSF48371">
    <property type="entry name" value="ARM repeat"/>
    <property type="match status" value="1"/>
</dbReference>
<feature type="compositionally biased region" description="Acidic residues" evidence="3">
    <location>
        <begin position="508"/>
        <end position="520"/>
    </location>
</feature>
<protein>
    <recommendedName>
        <fullName evidence="6">SIT4-associating protein SAP190</fullName>
    </recommendedName>
</protein>
<comment type="similarity">
    <text evidence="1">Belongs to the SAPS family.</text>
</comment>
<dbReference type="GO" id="GO:0005634">
    <property type="term" value="C:nucleus"/>
    <property type="evidence" value="ECO:0007669"/>
    <property type="project" value="TreeGrafter"/>
</dbReference>
<feature type="compositionally biased region" description="Basic and acidic residues" evidence="3">
    <location>
        <begin position="797"/>
        <end position="810"/>
    </location>
</feature>
<feature type="region of interest" description="Disordered" evidence="3">
    <location>
        <begin position="896"/>
        <end position="915"/>
    </location>
</feature>
<feature type="compositionally biased region" description="Polar residues" evidence="3">
    <location>
        <begin position="529"/>
        <end position="557"/>
    </location>
</feature>
<reference evidence="5" key="1">
    <citation type="submission" date="2023-07" db="EMBL/GenBank/DDBJ databases">
        <title>A draft genome of Kazachstania heterogenica Y-27499.</title>
        <authorList>
            <person name="Donic C."/>
            <person name="Kralova J.S."/>
            <person name="Fidel L."/>
            <person name="Ben-Dor S."/>
            <person name="Jung S."/>
        </authorList>
    </citation>
    <scope>NUCLEOTIDE SEQUENCE [LARGE SCALE GENOMIC DNA]</scope>
    <source>
        <strain evidence="5">Y27499</strain>
    </source>
</reference>
<dbReference type="Pfam" id="PF04499">
    <property type="entry name" value="SAPS"/>
    <property type="match status" value="1"/>
</dbReference>
<comment type="caution">
    <text evidence="4">The sequence shown here is derived from an EMBL/GenBank/DDBJ whole genome shotgun (WGS) entry which is preliminary data.</text>
</comment>
<dbReference type="PANTHER" id="PTHR12634">
    <property type="entry name" value="SIT4 YEAST -ASSOCIATING PROTEIN-RELATED"/>
    <property type="match status" value="1"/>
</dbReference>
<feature type="compositionally biased region" description="Basic and acidic residues" evidence="3">
    <location>
        <begin position="48"/>
        <end position="63"/>
    </location>
</feature>
<evidence type="ECO:0000256" key="3">
    <source>
        <dbReference type="SAM" id="MobiDB-lite"/>
    </source>
</evidence>
<feature type="compositionally biased region" description="Acidic residues" evidence="3">
    <location>
        <begin position="1120"/>
        <end position="1134"/>
    </location>
</feature>
<feature type="region of interest" description="Disordered" evidence="3">
    <location>
        <begin position="32"/>
        <end position="92"/>
    </location>
</feature>
<evidence type="ECO:0000313" key="4">
    <source>
        <dbReference type="EMBL" id="KAK5780746.1"/>
    </source>
</evidence>
<feature type="compositionally biased region" description="Acidic residues" evidence="3">
    <location>
        <begin position="773"/>
        <end position="790"/>
    </location>
</feature>
<accession>A0AAN8A8U7</accession>
<feature type="region of interest" description="Disordered" evidence="3">
    <location>
        <begin position="943"/>
        <end position="979"/>
    </location>
</feature>
<evidence type="ECO:0000313" key="5">
    <source>
        <dbReference type="Proteomes" id="UP001306508"/>
    </source>
</evidence>
<evidence type="ECO:0000256" key="1">
    <source>
        <dbReference type="ARBA" id="ARBA00006180"/>
    </source>
</evidence>
<sequence length="1166" mass="133685">MSSSFWKFGQDYSNESSLAKLLNNAFIKIESNEISDNNQNRNNSSSKNDTEIKVKLDSPKNEEDLQEEDNEESNSKKNQHVELPDTETGFKDYEPNLDVLNNLLDEEELYTELMCSNFKLLIYLKYPAVLSKLIDYVMVDNILAKDEKKRKELINNGDRDINKLKNIPSDIVNNNNNNEENFEEGTEKIEIEEEEEDIESQRAHMAAEILSADVWPISAAIMEHEDLLEKLWSITNLAGELPIEASTYFMKINDRLLDMNMSGMIEFILTQDNIVDRFLNHIDDPPLIDFFLKVISTDKPDINNGVIKRLKEQGLIPKLIELLNPEYNHSVQSAAADFLKALLAISGNCVDEIASSIGPNELTRQLASPKVMERLIQIMLKGGTSLNNGVGIIIELIRKNNSDYDYVQIMFTTLETHPPNDRDSIYLGHMLKLFHKYMPKFNDILVNTSMPILDTSFGRIEPLGFERFKICELIAELLHCSNMGLVNEKKGEDIVLERDRVRARLLADENDNYSENDDEENSSREQNDVTESLNSLTIENGPHQNETDKSSINIDNNYNNMEEHSEEFSEVIPDDESEIEKLKEKAVVGDLLKMSLLDTQIITTIIEMFFHFSWNNFLHNVVFDIIQQIFNGPLKSGFNRFLIKDLLTNTELTKLIIEGERDCVRQEEEKKPRLGYIGHLTLIAEEIVKFSAYLDEMNINFTTNTINDCLADSNWKDYVETTLSNRREQYDLVLGDIPPNGDGENDDYDDEDSNEDRFSEHVYGTEHIIFTNDLDEDGEDIDNDNEDPYEDAINHLPGEKEDNADVKEGEENVDDEYESNNHKDSTSFLSSSESEKNFVQNDNILINITDTTKGLQNNEEEEEYAEYSERDNKNYYQYVDSNMKKAGTYVATIDSHHDDEESENNDGKMHRKQYSPSKFGQTITKTVIPTSPAGFFDYEISSSDEEDNLVSSQDYIEQNDKRRKLSKRGGYCDDEENNDDLLEDTTLSETAAWNGESRSPSFKLNRVSNNNKPSLAQLHDEDIFQHQFEMDMMHDSSVYPGLSRVDSTTINDISIAHVIPIMSLQDESDDEDNYLDPNDDGQSYAKPNNPLYNDTMKGMASYYSNSVYYSSEGYTTADNGSDEEESSENSDEGEMDHKLLNNLQDSSMEESFILYRSASHDEEKWS</sequence>